<sequence>MSKSETSKQQTIHHEQGYGKSSRRSIGRRPLSKTSMETIKMAIRNFPLNAGVVAAALCAAGAAQAQSSVTLYGIADAGLMYLSRTTPGANGTGRQFSVTNSGYSPSSLV</sequence>
<accession>A0A4Y8MKR2</accession>
<dbReference type="SUPFAM" id="SSF56935">
    <property type="entry name" value="Porins"/>
    <property type="match status" value="1"/>
</dbReference>
<proteinExistence type="predicted"/>
<feature type="region of interest" description="Disordered" evidence="1">
    <location>
        <begin position="88"/>
        <end position="109"/>
    </location>
</feature>
<dbReference type="AlphaFoldDB" id="A0A4Y8MKR2"/>
<dbReference type="RefSeq" id="WP_134465716.1">
    <property type="nucleotide sequence ID" value="NZ_JBHMFL010000109.1"/>
</dbReference>
<protein>
    <submittedName>
        <fullName evidence="3">Porin</fullName>
    </submittedName>
</protein>
<dbReference type="GeneID" id="97310112"/>
<dbReference type="InterPro" id="IPR023614">
    <property type="entry name" value="Porin_dom_sf"/>
</dbReference>
<dbReference type="Pfam" id="PF13609">
    <property type="entry name" value="Porin_4"/>
    <property type="match status" value="1"/>
</dbReference>
<feature type="compositionally biased region" description="Polar residues" evidence="1">
    <location>
        <begin position="1"/>
        <end position="10"/>
    </location>
</feature>
<reference evidence="3 4" key="1">
    <citation type="submission" date="2019-03" db="EMBL/GenBank/DDBJ databases">
        <title>Complete Genome Sequence of Paraburkholderia dipogonis ICMP 19430T, a Nitrogen-fixing Symbiont of the South African Invasive Legume Dipogon lignosus in New Zealand.</title>
        <authorList>
            <person name="De Meyer S.E."/>
        </authorList>
    </citation>
    <scope>NUCLEOTIDE SEQUENCE [LARGE SCALE GENOMIC DNA]</scope>
    <source>
        <strain evidence="3 4">ICMP 19430</strain>
    </source>
</reference>
<gene>
    <name evidence="3" type="ORF">E2553_37330</name>
</gene>
<evidence type="ECO:0000256" key="1">
    <source>
        <dbReference type="SAM" id="MobiDB-lite"/>
    </source>
</evidence>
<feature type="domain" description="Porin" evidence="2">
    <location>
        <begin position="54"/>
        <end position="97"/>
    </location>
</feature>
<dbReference type="EMBL" id="SNVI01000004">
    <property type="protein sequence ID" value="TFE38066.1"/>
    <property type="molecule type" value="Genomic_DNA"/>
</dbReference>
<dbReference type="GO" id="GO:0016020">
    <property type="term" value="C:membrane"/>
    <property type="evidence" value="ECO:0007669"/>
    <property type="project" value="InterPro"/>
</dbReference>
<feature type="compositionally biased region" description="Basic residues" evidence="1">
    <location>
        <begin position="21"/>
        <end position="31"/>
    </location>
</feature>
<feature type="region of interest" description="Disordered" evidence="1">
    <location>
        <begin position="1"/>
        <end position="34"/>
    </location>
</feature>
<dbReference type="GO" id="GO:0015288">
    <property type="term" value="F:porin activity"/>
    <property type="evidence" value="ECO:0007669"/>
    <property type="project" value="InterPro"/>
</dbReference>
<evidence type="ECO:0000313" key="4">
    <source>
        <dbReference type="Proteomes" id="UP000297385"/>
    </source>
</evidence>
<dbReference type="Proteomes" id="UP000297385">
    <property type="component" value="Unassembled WGS sequence"/>
</dbReference>
<evidence type="ECO:0000313" key="3">
    <source>
        <dbReference type="EMBL" id="TFE38066.1"/>
    </source>
</evidence>
<organism evidence="3 4">
    <name type="scientific">Paraburkholderia dipogonis</name>
    <dbReference type="NCBI Taxonomy" id="1211383"/>
    <lineage>
        <taxon>Bacteria</taxon>
        <taxon>Pseudomonadati</taxon>
        <taxon>Pseudomonadota</taxon>
        <taxon>Betaproteobacteria</taxon>
        <taxon>Burkholderiales</taxon>
        <taxon>Burkholderiaceae</taxon>
        <taxon>Paraburkholderia</taxon>
    </lineage>
</organism>
<evidence type="ECO:0000259" key="2">
    <source>
        <dbReference type="Pfam" id="PF13609"/>
    </source>
</evidence>
<name>A0A4Y8MKR2_9BURK</name>
<dbReference type="InterPro" id="IPR033900">
    <property type="entry name" value="Gram_neg_porin_domain"/>
</dbReference>
<dbReference type="Gene3D" id="2.40.160.10">
    <property type="entry name" value="Porin"/>
    <property type="match status" value="1"/>
</dbReference>
<comment type="caution">
    <text evidence="3">The sequence shown here is derived from an EMBL/GenBank/DDBJ whole genome shotgun (WGS) entry which is preliminary data.</text>
</comment>